<dbReference type="Proteomes" id="UP000293433">
    <property type="component" value="Unassembled WGS sequence"/>
</dbReference>
<dbReference type="PROSITE" id="PS50887">
    <property type="entry name" value="GGDEF"/>
    <property type="match status" value="1"/>
</dbReference>
<dbReference type="InterPro" id="IPR050469">
    <property type="entry name" value="Diguanylate_Cyclase"/>
</dbReference>
<evidence type="ECO:0000256" key="3">
    <source>
        <dbReference type="SAM" id="Phobius"/>
    </source>
</evidence>
<dbReference type="NCBIfam" id="TIGR00254">
    <property type="entry name" value="GGDEF"/>
    <property type="match status" value="1"/>
</dbReference>
<evidence type="ECO:0000259" key="4">
    <source>
        <dbReference type="PROSITE" id="PS50887"/>
    </source>
</evidence>
<evidence type="ECO:0000256" key="1">
    <source>
        <dbReference type="ARBA" id="ARBA00012528"/>
    </source>
</evidence>
<dbReference type="CDD" id="cd01949">
    <property type="entry name" value="GGDEF"/>
    <property type="match status" value="1"/>
</dbReference>
<comment type="catalytic activity">
    <reaction evidence="2">
        <text>2 GTP = 3',3'-c-di-GMP + 2 diphosphate</text>
        <dbReference type="Rhea" id="RHEA:24898"/>
        <dbReference type="ChEBI" id="CHEBI:33019"/>
        <dbReference type="ChEBI" id="CHEBI:37565"/>
        <dbReference type="ChEBI" id="CHEBI:58805"/>
        <dbReference type="EC" id="2.7.7.65"/>
    </reaction>
</comment>
<evidence type="ECO:0000256" key="2">
    <source>
        <dbReference type="ARBA" id="ARBA00034247"/>
    </source>
</evidence>
<dbReference type="GO" id="GO:0005886">
    <property type="term" value="C:plasma membrane"/>
    <property type="evidence" value="ECO:0007669"/>
    <property type="project" value="TreeGrafter"/>
</dbReference>
<dbReference type="Gene3D" id="3.30.70.270">
    <property type="match status" value="1"/>
</dbReference>
<dbReference type="AlphaFoldDB" id="A0A4Q7LRG2"/>
<feature type="transmembrane region" description="Helical" evidence="3">
    <location>
        <begin position="68"/>
        <end position="86"/>
    </location>
</feature>
<dbReference type="InterPro" id="IPR029787">
    <property type="entry name" value="Nucleotide_cyclase"/>
</dbReference>
<protein>
    <recommendedName>
        <fullName evidence="1">diguanylate cyclase</fullName>
        <ecNumber evidence="1">2.7.7.65</ecNumber>
    </recommendedName>
</protein>
<keyword evidence="3" id="KW-1133">Transmembrane helix</keyword>
<gene>
    <name evidence="5" type="ORF">EV685_1489</name>
</gene>
<accession>A0A4Q7LRG2</accession>
<comment type="caution">
    <text evidence="5">The sequence shown here is derived from an EMBL/GenBank/DDBJ whole genome shotgun (WGS) entry which is preliminary data.</text>
</comment>
<dbReference type="GO" id="GO:0043709">
    <property type="term" value="P:cell adhesion involved in single-species biofilm formation"/>
    <property type="evidence" value="ECO:0007669"/>
    <property type="project" value="TreeGrafter"/>
</dbReference>
<keyword evidence="6" id="KW-1185">Reference proteome</keyword>
<dbReference type="FunFam" id="3.30.70.270:FF:000001">
    <property type="entry name" value="Diguanylate cyclase domain protein"/>
    <property type="match status" value="1"/>
</dbReference>
<evidence type="ECO:0000313" key="5">
    <source>
        <dbReference type="EMBL" id="RZS56933.1"/>
    </source>
</evidence>
<reference evidence="5 6" key="1">
    <citation type="submission" date="2019-02" db="EMBL/GenBank/DDBJ databases">
        <title>Genomic Encyclopedia of Type Strains, Phase IV (KMG-IV): sequencing the most valuable type-strain genomes for metagenomic binning, comparative biology and taxonomic classification.</title>
        <authorList>
            <person name="Goeker M."/>
        </authorList>
    </citation>
    <scope>NUCLEOTIDE SEQUENCE [LARGE SCALE GENOMIC DNA]</scope>
    <source>
        <strain evidence="5 6">DSM 10617</strain>
    </source>
</reference>
<feature type="transmembrane region" description="Helical" evidence="3">
    <location>
        <begin position="151"/>
        <end position="173"/>
    </location>
</feature>
<dbReference type="EMBL" id="SGWV01000008">
    <property type="protein sequence ID" value="RZS56933.1"/>
    <property type="molecule type" value="Genomic_DNA"/>
</dbReference>
<keyword evidence="3" id="KW-0812">Transmembrane</keyword>
<feature type="transmembrane region" description="Helical" evidence="3">
    <location>
        <begin position="106"/>
        <end position="139"/>
    </location>
</feature>
<dbReference type="PANTHER" id="PTHR45138:SF9">
    <property type="entry name" value="DIGUANYLATE CYCLASE DGCM-RELATED"/>
    <property type="match status" value="1"/>
</dbReference>
<dbReference type="InterPro" id="IPR043128">
    <property type="entry name" value="Rev_trsase/Diguanyl_cyclase"/>
</dbReference>
<organism evidence="5 6">
    <name type="scientific">Sphaerotilus mobilis</name>
    <dbReference type="NCBI Taxonomy" id="47994"/>
    <lineage>
        <taxon>Bacteria</taxon>
        <taxon>Pseudomonadati</taxon>
        <taxon>Pseudomonadota</taxon>
        <taxon>Betaproteobacteria</taxon>
        <taxon>Burkholderiales</taxon>
        <taxon>Sphaerotilaceae</taxon>
        <taxon>Sphaerotilus</taxon>
    </lineage>
</organism>
<sequence length="368" mass="40355">MPETVARVLHILLFIGATVILCVWQIELHQGVITPWDIWMEPLLAVIVGGTGLVMVRRPDLDARLRPIPVSAFNLYLIAALHLTLLESPGPEQWYQTLTTLYWVPLAYGCAFVFLTLPVALVVCSITASAIFVPMVLWWHQDQLPTWTWESGPLLVVIALSHAMYVLLLWAVVKLRDSHADASASAERMRTLAATDVLTGLPNRRSMLDTLHSTLDSSRRADLPLAIVLVDADHFKAVNDRHGHAVGDAVLIHLGALMRTHLRSSDTLARWGGEEFLICAPGTPQEAAREIAERVREAVASSPTPHGEPLTVSLGVAVCRDHDDVDSLLLRADRALYTAKSAGRDRVVLAAEQDLAAPGDTRTAPLFD</sequence>
<evidence type="ECO:0000313" key="6">
    <source>
        <dbReference type="Proteomes" id="UP000293433"/>
    </source>
</evidence>
<dbReference type="SMART" id="SM00267">
    <property type="entry name" value="GGDEF"/>
    <property type="match status" value="1"/>
</dbReference>
<dbReference type="InterPro" id="IPR000160">
    <property type="entry name" value="GGDEF_dom"/>
</dbReference>
<dbReference type="EC" id="2.7.7.65" evidence="1"/>
<dbReference type="PANTHER" id="PTHR45138">
    <property type="entry name" value="REGULATORY COMPONENTS OF SENSORY TRANSDUCTION SYSTEM"/>
    <property type="match status" value="1"/>
</dbReference>
<dbReference type="RefSeq" id="WP_165396739.1">
    <property type="nucleotide sequence ID" value="NZ_SGWV01000008.1"/>
</dbReference>
<dbReference type="SUPFAM" id="SSF55073">
    <property type="entry name" value="Nucleotide cyclase"/>
    <property type="match status" value="1"/>
</dbReference>
<proteinExistence type="predicted"/>
<feature type="domain" description="GGDEF" evidence="4">
    <location>
        <begin position="223"/>
        <end position="352"/>
    </location>
</feature>
<dbReference type="GO" id="GO:1902201">
    <property type="term" value="P:negative regulation of bacterial-type flagellum-dependent cell motility"/>
    <property type="evidence" value="ECO:0007669"/>
    <property type="project" value="TreeGrafter"/>
</dbReference>
<dbReference type="Pfam" id="PF00990">
    <property type="entry name" value="GGDEF"/>
    <property type="match status" value="1"/>
</dbReference>
<feature type="transmembrane region" description="Helical" evidence="3">
    <location>
        <begin position="7"/>
        <end position="26"/>
    </location>
</feature>
<dbReference type="GO" id="GO:0052621">
    <property type="term" value="F:diguanylate cyclase activity"/>
    <property type="evidence" value="ECO:0007669"/>
    <property type="project" value="UniProtKB-EC"/>
</dbReference>
<keyword evidence="3" id="KW-0472">Membrane</keyword>
<name>A0A4Q7LRG2_9BURK</name>
<feature type="transmembrane region" description="Helical" evidence="3">
    <location>
        <begin position="38"/>
        <end position="56"/>
    </location>
</feature>